<proteinExistence type="predicted"/>
<reference evidence="3" key="1">
    <citation type="submission" date="2016-06" db="EMBL/GenBank/DDBJ databases">
        <authorList>
            <person name="Rodrigo-Torres Lidia"/>
            <person name="Arahal R.David."/>
        </authorList>
    </citation>
    <scope>NUCLEOTIDE SEQUENCE [LARGE SCALE GENOMIC DNA]</scope>
    <source>
        <strain evidence="3">CECT 7223</strain>
    </source>
</reference>
<dbReference type="GeneID" id="94233544"/>
<organism evidence="2 3">
    <name type="scientific">Vibrio atlanticus</name>
    <dbReference type="NCBI Taxonomy" id="693153"/>
    <lineage>
        <taxon>Bacteria</taxon>
        <taxon>Pseudomonadati</taxon>
        <taxon>Pseudomonadota</taxon>
        <taxon>Gammaproteobacteria</taxon>
        <taxon>Vibrionales</taxon>
        <taxon>Vibrionaceae</taxon>
        <taxon>Vibrio</taxon>
    </lineage>
</organism>
<dbReference type="AlphaFoldDB" id="A0A1C3ITG1"/>
<dbReference type="EMBL" id="FLQP01000029">
    <property type="protein sequence ID" value="SBS64689.1"/>
    <property type="molecule type" value="Genomic_DNA"/>
</dbReference>
<accession>A0A1C3ITG1</accession>
<gene>
    <name evidence="2" type="ORF">VAT7223_02318</name>
</gene>
<feature type="region of interest" description="Disordered" evidence="1">
    <location>
        <begin position="19"/>
        <end position="42"/>
    </location>
</feature>
<name>A0A1C3ITG1_9VIBR</name>
<evidence type="ECO:0000313" key="3">
    <source>
        <dbReference type="Proteomes" id="UP000092876"/>
    </source>
</evidence>
<evidence type="ECO:0000313" key="2">
    <source>
        <dbReference type="EMBL" id="SBS64689.1"/>
    </source>
</evidence>
<protein>
    <submittedName>
        <fullName evidence="2">Uncharacterized protein</fullName>
    </submittedName>
</protein>
<dbReference type="Proteomes" id="UP000092876">
    <property type="component" value="Unassembled WGS sequence"/>
</dbReference>
<sequence>MNKWMLLLSLFSAASYSDSHFSTEGVDTPDFNSPDFKPPEVSQQEQDNIVCESVVCNSVSQSKPVPKVGEVPDREPNKTIETLASAIYIVGEIGAADNLSEPDDEHHVVE</sequence>
<dbReference type="RefSeq" id="WP_065679284.1">
    <property type="nucleotide sequence ID" value="NZ_AP025460.1"/>
</dbReference>
<evidence type="ECO:0000256" key="1">
    <source>
        <dbReference type="SAM" id="MobiDB-lite"/>
    </source>
</evidence>